<feature type="transmembrane region" description="Helical" evidence="1">
    <location>
        <begin position="44"/>
        <end position="65"/>
    </location>
</feature>
<dbReference type="EMBL" id="GBXM01011058">
    <property type="protein sequence ID" value="JAH97519.1"/>
    <property type="molecule type" value="Transcribed_RNA"/>
</dbReference>
<proteinExistence type="predicted"/>
<evidence type="ECO:0008006" key="4">
    <source>
        <dbReference type="Google" id="ProtNLM"/>
    </source>
</evidence>
<keyword evidence="1" id="KW-0812">Transmembrane</keyword>
<feature type="signal peptide" evidence="2">
    <location>
        <begin position="1"/>
        <end position="18"/>
    </location>
</feature>
<protein>
    <recommendedName>
        <fullName evidence="4">Secreted protein</fullName>
    </recommendedName>
</protein>
<evidence type="ECO:0000256" key="2">
    <source>
        <dbReference type="SAM" id="SignalP"/>
    </source>
</evidence>
<keyword evidence="1" id="KW-0472">Membrane</keyword>
<name>A0A0E9X4J8_ANGAN</name>
<sequence length="69" mass="7726">MAVLIWWHFLCSQPPGVCERSNGLHGANARGVDWKSNGAVVSLSFAPIFETLFVHFVFSPFHVVCRHSK</sequence>
<reference evidence="3" key="1">
    <citation type="submission" date="2014-11" db="EMBL/GenBank/DDBJ databases">
        <authorList>
            <person name="Amaro Gonzalez C."/>
        </authorList>
    </citation>
    <scope>NUCLEOTIDE SEQUENCE</scope>
</reference>
<evidence type="ECO:0000256" key="1">
    <source>
        <dbReference type="SAM" id="Phobius"/>
    </source>
</evidence>
<feature type="chain" id="PRO_5002434784" description="Secreted protein" evidence="2">
    <location>
        <begin position="19"/>
        <end position="69"/>
    </location>
</feature>
<keyword evidence="2" id="KW-0732">Signal</keyword>
<evidence type="ECO:0000313" key="3">
    <source>
        <dbReference type="EMBL" id="JAH97519.1"/>
    </source>
</evidence>
<dbReference type="AlphaFoldDB" id="A0A0E9X4J8"/>
<accession>A0A0E9X4J8</accession>
<organism evidence="3">
    <name type="scientific">Anguilla anguilla</name>
    <name type="common">European freshwater eel</name>
    <name type="synonym">Muraena anguilla</name>
    <dbReference type="NCBI Taxonomy" id="7936"/>
    <lineage>
        <taxon>Eukaryota</taxon>
        <taxon>Metazoa</taxon>
        <taxon>Chordata</taxon>
        <taxon>Craniata</taxon>
        <taxon>Vertebrata</taxon>
        <taxon>Euteleostomi</taxon>
        <taxon>Actinopterygii</taxon>
        <taxon>Neopterygii</taxon>
        <taxon>Teleostei</taxon>
        <taxon>Anguilliformes</taxon>
        <taxon>Anguillidae</taxon>
        <taxon>Anguilla</taxon>
    </lineage>
</organism>
<keyword evidence="1" id="KW-1133">Transmembrane helix</keyword>
<reference evidence="3" key="2">
    <citation type="journal article" date="2015" name="Fish Shellfish Immunol.">
        <title>Early steps in the European eel (Anguilla anguilla)-Vibrio vulnificus interaction in the gills: Role of the RtxA13 toxin.</title>
        <authorList>
            <person name="Callol A."/>
            <person name="Pajuelo D."/>
            <person name="Ebbesson L."/>
            <person name="Teles M."/>
            <person name="MacKenzie S."/>
            <person name="Amaro C."/>
        </authorList>
    </citation>
    <scope>NUCLEOTIDE SEQUENCE</scope>
</reference>